<reference evidence="2 3" key="1">
    <citation type="submission" date="2020-08" db="EMBL/GenBank/DDBJ databases">
        <title>Sequencing the genomes of 1000 actinobacteria strains.</title>
        <authorList>
            <person name="Klenk H.-P."/>
        </authorList>
    </citation>
    <scope>NUCLEOTIDE SEQUENCE [LARGE SCALE GENOMIC DNA]</scope>
    <source>
        <strain evidence="2 3">DSM 45823</strain>
    </source>
</reference>
<accession>A0A7W3N2F1</accession>
<name>A0A7W3N2F1_9ACTN</name>
<dbReference type="RefSeq" id="WP_220500301.1">
    <property type="nucleotide sequence ID" value="NZ_JACJII010000001.1"/>
</dbReference>
<sequence>MSALSPHEQKLQSAYNAFYAARASSDLPSRIYAEALGDAYPVEVAAAGACDWNLLGTLVSRLRLRPGQVLVDLGCGTGGVGLWLARALAVELVGVDLSSTAVELAQARRSRFVPPERARFQVGTVRSTGLPDRCADGVVFVDVPGGGADWTAALGEIHRILTPGGRAVLTRSVRRDSGPVWRRQAEAAGFEIEHVDERPDEPEIWRGLYRLWLARETDLRRELGDAQTDSLLHEANHVLPLLDAYHAFVATLRRPRHRSP</sequence>
<dbReference type="AlphaFoldDB" id="A0A7W3N2F1"/>
<evidence type="ECO:0000259" key="1">
    <source>
        <dbReference type="Pfam" id="PF13649"/>
    </source>
</evidence>
<evidence type="ECO:0000313" key="3">
    <source>
        <dbReference type="Proteomes" id="UP000539313"/>
    </source>
</evidence>
<protein>
    <submittedName>
        <fullName evidence="2">Ubiquinone/menaquinone biosynthesis C-methylase UbiE</fullName>
    </submittedName>
</protein>
<comment type="caution">
    <text evidence="2">The sequence shown here is derived from an EMBL/GenBank/DDBJ whole genome shotgun (WGS) entry which is preliminary data.</text>
</comment>
<organism evidence="2 3">
    <name type="scientific">Thermomonospora cellulosilytica</name>
    <dbReference type="NCBI Taxonomy" id="1411118"/>
    <lineage>
        <taxon>Bacteria</taxon>
        <taxon>Bacillati</taxon>
        <taxon>Actinomycetota</taxon>
        <taxon>Actinomycetes</taxon>
        <taxon>Streptosporangiales</taxon>
        <taxon>Thermomonosporaceae</taxon>
        <taxon>Thermomonospora</taxon>
    </lineage>
</organism>
<dbReference type="GO" id="GO:0008168">
    <property type="term" value="F:methyltransferase activity"/>
    <property type="evidence" value="ECO:0007669"/>
    <property type="project" value="UniProtKB-KW"/>
</dbReference>
<proteinExistence type="predicted"/>
<dbReference type="EMBL" id="JACJII010000001">
    <property type="protein sequence ID" value="MBA9006309.1"/>
    <property type="molecule type" value="Genomic_DNA"/>
</dbReference>
<dbReference type="GO" id="GO:0032259">
    <property type="term" value="P:methylation"/>
    <property type="evidence" value="ECO:0007669"/>
    <property type="project" value="UniProtKB-KW"/>
</dbReference>
<dbReference type="InterPro" id="IPR041698">
    <property type="entry name" value="Methyltransf_25"/>
</dbReference>
<dbReference type="CDD" id="cd02440">
    <property type="entry name" value="AdoMet_MTases"/>
    <property type="match status" value="1"/>
</dbReference>
<evidence type="ECO:0000313" key="2">
    <source>
        <dbReference type="EMBL" id="MBA9006309.1"/>
    </source>
</evidence>
<dbReference type="SUPFAM" id="SSF53335">
    <property type="entry name" value="S-adenosyl-L-methionine-dependent methyltransferases"/>
    <property type="match status" value="1"/>
</dbReference>
<keyword evidence="2" id="KW-0808">Transferase</keyword>
<dbReference type="PANTHER" id="PTHR42912">
    <property type="entry name" value="METHYLTRANSFERASE"/>
    <property type="match status" value="1"/>
</dbReference>
<keyword evidence="2" id="KW-0830">Ubiquinone</keyword>
<dbReference type="Gene3D" id="3.40.50.150">
    <property type="entry name" value="Vaccinia Virus protein VP39"/>
    <property type="match status" value="1"/>
</dbReference>
<keyword evidence="2" id="KW-0489">Methyltransferase</keyword>
<gene>
    <name evidence="2" type="ORF">HNR21_005191</name>
</gene>
<dbReference type="PANTHER" id="PTHR42912:SF80">
    <property type="entry name" value="METHYLTRANSFERASE DOMAIN-CONTAINING PROTEIN"/>
    <property type="match status" value="1"/>
</dbReference>
<keyword evidence="3" id="KW-1185">Reference proteome</keyword>
<dbReference type="Pfam" id="PF13649">
    <property type="entry name" value="Methyltransf_25"/>
    <property type="match status" value="1"/>
</dbReference>
<dbReference type="InterPro" id="IPR050508">
    <property type="entry name" value="Methyltransf_Superfamily"/>
</dbReference>
<dbReference type="InterPro" id="IPR029063">
    <property type="entry name" value="SAM-dependent_MTases_sf"/>
</dbReference>
<dbReference type="Proteomes" id="UP000539313">
    <property type="component" value="Unassembled WGS sequence"/>
</dbReference>
<feature type="domain" description="Methyltransferase" evidence="1">
    <location>
        <begin position="71"/>
        <end position="165"/>
    </location>
</feature>